<dbReference type="eggNOG" id="ENOG5033D1I">
    <property type="taxonomic scope" value="Bacteria"/>
</dbReference>
<proteinExistence type="predicted"/>
<dbReference type="PROSITE" id="PS51257">
    <property type="entry name" value="PROKAR_LIPOPROTEIN"/>
    <property type="match status" value="1"/>
</dbReference>
<reference evidence="2 3" key="1">
    <citation type="submission" date="2013-03" db="EMBL/GenBank/DDBJ databases">
        <title>The Genome Sequence of Acinetobacter tandoii CIP 107469.</title>
        <authorList>
            <consortium name="The Broad Institute Genome Sequencing Platform"/>
            <consortium name="The Broad Institute Genome Sequencing Center for Infectious Disease"/>
            <person name="Cerqueira G."/>
            <person name="Feldgarden M."/>
            <person name="Courvalin P."/>
            <person name="Perichon B."/>
            <person name="Grillot-Courvalin C."/>
            <person name="Clermont D."/>
            <person name="Rocha E."/>
            <person name="Yoon E.-J."/>
            <person name="Nemec A."/>
            <person name="Walker B."/>
            <person name="Young S.K."/>
            <person name="Zeng Q."/>
            <person name="Gargeya S."/>
            <person name="Fitzgerald M."/>
            <person name="Haas B."/>
            <person name="Abouelleil A."/>
            <person name="Alvarado L."/>
            <person name="Arachchi H.M."/>
            <person name="Berlin A.M."/>
            <person name="Chapman S.B."/>
            <person name="Dewar J."/>
            <person name="Goldberg J."/>
            <person name="Griggs A."/>
            <person name="Gujja S."/>
            <person name="Hansen M."/>
            <person name="Howarth C."/>
            <person name="Imamovic A."/>
            <person name="Larimer J."/>
            <person name="McCowan C."/>
            <person name="Murphy C."/>
            <person name="Neiman D."/>
            <person name="Pearson M."/>
            <person name="Priest M."/>
            <person name="Roberts A."/>
            <person name="Saif S."/>
            <person name="Shea T."/>
            <person name="Sisk P."/>
            <person name="Sykes S."/>
            <person name="Wortman J."/>
            <person name="Nusbaum C."/>
            <person name="Birren B."/>
        </authorList>
    </citation>
    <scope>NUCLEOTIDE SEQUENCE [LARGE SCALE GENOMIC DNA]</scope>
    <source>
        <strain evidence="2 3">CIP 107469</strain>
    </source>
</reference>
<protein>
    <recommendedName>
        <fullName evidence="4">Lipoprotein</fullName>
    </recommendedName>
</protein>
<dbReference type="Proteomes" id="UP000016201">
    <property type="component" value="Unassembled WGS sequence"/>
</dbReference>
<dbReference type="PATRIC" id="fig|1120927.3.peg.1786"/>
<comment type="caution">
    <text evidence="2">The sequence shown here is derived from an EMBL/GenBank/DDBJ whole genome shotgun (WGS) entry which is preliminary data.</text>
</comment>
<evidence type="ECO:0008006" key="4">
    <source>
        <dbReference type="Google" id="ProtNLM"/>
    </source>
</evidence>
<keyword evidence="3" id="KW-1185">Reference proteome</keyword>
<evidence type="ECO:0000313" key="2">
    <source>
        <dbReference type="EMBL" id="EOR06970.1"/>
    </source>
</evidence>
<feature type="signal peptide" evidence="1">
    <location>
        <begin position="1"/>
        <end position="21"/>
    </location>
</feature>
<gene>
    <name evidence="2" type="ORF">I593_01840</name>
</gene>
<evidence type="ECO:0000256" key="1">
    <source>
        <dbReference type="SAM" id="SignalP"/>
    </source>
</evidence>
<sequence length="57" mass="6149">MYKFLMIIATCLSLNILTACAVHTREGSIVVDPNGNLGHYEHGGDFCPPGQAKKGRC</sequence>
<dbReference type="OrthoDB" id="8969769at2"/>
<accession>R9AY79</accession>
<evidence type="ECO:0000313" key="3">
    <source>
        <dbReference type="Proteomes" id="UP000016201"/>
    </source>
</evidence>
<name>R9AY79_9GAMM</name>
<dbReference type="EMBL" id="AQFM01000037">
    <property type="protein sequence ID" value="EOR06970.1"/>
    <property type="molecule type" value="Genomic_DNA"/>
</dbReference>
<dbReference type="AlphaFoldDB" id="R9AY79"/>
<dbReference type="RefSeq" id="WP_016166913.1">
    <property type="nucleotide sequence ID" value="NZ_JHZG01000001.1"/>
</dbReference>
<keyword evidence="1" id="KW-0732">Signal</keyword>
<organism evidence="2 3">
    <name type="scientific">Acinetobacter tandoii DSM 14970 = CIP 107469</name>
    <dbReference type="NCBI Taxonomy" id="1120927"/>
    <lineage>
        <taxon>Bacteria</taxon>
        <taxon>Pseudomonadati</taxon>
        <taxon>Pseudomonadota</taxon>
        <taxon>Gammaproteobacteria</taxon>
        <taxon>Moraxellales</taxon>
        <taxon>Moraxellaceae</taxon>
        <taxon>Acinetobacter</taxon>
    </lineage>
</organism>
<feature type="chain" id="PRO_5004470875" description="Lipoprotein" evidence="1">
    <location>
        <begin position="22"/>
        <end position="57"/>
    </location>
</feature>